<dbReference type="PANTHER" id="PTHR43301:SF3">
    <property type="entry name" value="ARABINAN ENDO-1,5-ALPHA-L-ARABINOSIDASE A-RELATED"/>
    <property type="match status" value="1"/>
</dbReference>
<dbReference type="InterPro" id="IPR050727">
    <property type="entry name" value="GH43_arabinanases"/>
</dbReference>
<evidence type="ECO:0000313" key="6">
    <source>
        <dbReference type="EMBL" id="MEN0642388.1"/>
    </source>
</evidence>
<dbReference type="PANTHER" id="PTHR43301">
    <property type="entry name" value="ARABINAN ENDO-1,5-ALPHA-L-ARABINOSIDASE"/>
    <property type="match status" value="1"/>
</dbReference>
<keyword evidence="7" id="KW-1185">Reference proteome</keyword>
<gene>
    <name evidence="6" type="ORF">MKY91_04325</name>
</gene>
<evidence type="ECO:0000256" key="3">
    <source>
        <dbReference type="ARBA" id="ARBA00022801"/>
    </source>
</evidence>
<accession>A0ABU9VEX1</accession>
<dbReference type="Proteomes" id="UP001418796">
    <property type="component" value="Unassembled WGS sequence"/>
</dbReference>
<evidence type="ECO:0000256" key="2">
    <source>
        <dbReference type="ARBA" id="ARBA00009865"/>
    </source>
</evidence>
<dbReference type="InterPro" id="IPR006710">
    <property type="entry name" value="Glyco_hydro_43"/>
</dbReference>
<dbReference type="SUPFAM" id="SSF75005">
    <property type="entry name" value="Arabinanase/levansucrase/invertase"/>
    <property type="match status" value="1"/>
</dbReference>
<proteinExistence type="inferred from homology"/>
<dbReference type="RefSeq" id="WP_343129516.1">
    <property type="nucleotide sequence ID" value="NZ_JBCITK010000001.1"/>
</dbReference>
<protein>
    <submittedName>
        <fullName evidence="6">Glycoside hydrolase family 43 protein</fullName>
    </submittedName>
</protein>
<evidence type="ECO:0000256" key="5">
    <source>
        <dbReference type="RuleBase" id="RU361187"/>
    </source>
</evidence>
<comment type="caution">
    <text evidence="6">The sequence shown here is derived from an EMBL/GenBank/DDBJ whole genome shotgun (WGS) entry which is preliminary data.</text>
</comment>
<comment type="similarity">
    <text evidence="2 5">Belongs to the glycosyl hydrolase 43 family.</text>
</comment>
<keyword evidence="4 5" id="KW-0326">Glycosidase</keyword>
<evidence type="ECO:0000313" key="7">
    <source>
        <dbReference type="Proteomes" id="UP001418796"/>
    </source>
</evidence>
<keyword evidence="3 5" id="KW-0378">Hydrolase</keyword>
<dbReference type="CDD" id="cd08983">
    <property type="entry name" value="GH43_Bt3655-like"/>
    <property type="match status" value="1"/>
</dbReference>
<dbReference type="Pfam" id="PF04616">
    <property type="entry name" value="Glyco_hydro_43"/>
    <property type="match status" value="1"/>
</dbReference>
<dbReference type="GO" id="GO:0016787">
    <property type="term" value="F:hydrolase activity"/>
    <property type="evidence" value="ECO:0007669"/>
    <property type="project" value="UniProtKB-KW"/>
</dbReference>
<comment type="pathway">
    <text evidence="1">Glycan metabolism; L-arabinan degradation.</text>
</comment>
<evidence type="ECO:0000256" key="1">
    <source>
        <dbReference type="ARBA" id="ARBA00004834"/>
    </source>
</evidence>
<organism evidence="6 7">
    <name type="scientific">Alkalicoccobacillus gibsonii</name>
    <dbReference type="NCBI Taxonomy" id="79881"/>
    <lineage>
        <taxon>Bacteria</taxon>
        <taxon>Bacillati</taxon>
        <taxon>Bacillota</taxon>
        <taxon>Bacilli</taxon>
        <taxon>Bacillales</taxon>
        <taxon>Bacillaceae</taxon>
        <taxon>Alkalicoccobacillus</taxon>
    </lineage>
</organism>
<evidence type="ECO:0000256" key="4">
    <source>
        <dbReference type="ARBA" id="ARBA00023295"/>
    </source>
</evidence>
<dbReference type="Gene3D" id="2.115.10.20">
    <property type="entry name" value="Glycosyl hydrolase domain, family 43"/>
    <property type="match status" value="1"/>
</dbReference>
<name>A0ABU9VEX1_9BACI</name>
<sequence>MYIFSYFKTEAEELFLATSNDGFNWEDFNKGEPVFSSSVGTKTIRDPFIIQDRQGMFHLLWTNGWNSQSIGYARSENLVDWRDERLLPVMEGVPLTKNCWAPEAYFDVDEQQYRLIWSSTVGEKDRDHRIWSVATSDFIHYSEPELFFDPGYNVIDSTVITTNEQKHYMFFKDERGLNDPGTEYKAIRSCQFSTINGKRIFHETSDLLTSELTEGPTVFSVQTEGNHEKWMMFVDPFRKPGYEILESIDLKHWNDISSSVKLPAGPRHGSVIYVRNFEGEM</sequence>
<dbReference type="InterPro" id="IPR023296">
    <property type="entry name" value="Glyco_hydro_beta-prop_sf"/>
</dbReference>
<reference evidence="6 7" key="1">
    <citation type="submission" date="2024-03" db="EMBL/GenBank/DDBJ databases">
        <title>Bacilli Hybrid Assemblies.</title>
        <authorList>
            <person name="Kovac J."/>
        </authorList>
    </citation>
    <scope>NUCLEOTIDE SEQUENCE [LARGE SCALE GENOMIC DNA]</scope>
    <source>
        <strain evidence="6 7">FSL R7-0666</strain>
    </source>
</reference>
<dbReference type="EMBL" id="JBCITK010000001">
    <property type="protein sequence ID" value="MEN0642388.1"/>
    <property type="molecule type" value="Genomic_DNA"/>
</dbReference>